<keyword evidence="3" id="KW-1185">Reference proteome</keyword>
<sequence>MKRSLLIILAAIDILYMLTIIFRYDFTFEGVLNLLLGFAFAAGIVVSALFIFQAQYKKGFHPILSIFVLAMSAASLAWLAFFNFLADFIS</sequence>
<dbReference type="RefSeq" id="WP_206935841.1">
    <property type="nucleotide sequence ID" value="NZ_JAEKJY010000007.1"/>
</dbReference>
<evidence type="ECO:0000256" key="1">
    <source>
        <dbReference type="SAM" id="Phobius"/>
    </source>
</evidence>
<keyword evidence="1" id="KW-1133">Transmembrane helix</keyword>
<keyword evidence="1" id="KW-0812">Transmembrane</keyword>
<accession>A0ABS3E0I5</accession>
<keyword evidence="1" id="KW-0472">Membrane</keyword>
<feature type="transmembrane region" description="Helical" evidence="1">
    <location>
        <begin position="30"/>
        <end position="52"/>
    </location>
</feature>
<organism evidence="2 3">
    <name type="scientific">Halobacillus kuroshimensis</name>
    <dbReference type="NCBI Taxonomy" id="302481"/>
    <lineage>
        <taxon>Bacteria</taxon>
        <taxon>Bacillati</taxon>
        <taxon>Bacillota</taxon>
        <taxon>Bacilli</taxon>
        <taxon>Bacillales</taxon>
        <taxon>Bacillaceae</taxon>
        <taxon>Halobacillus</taxon>
    </lineage>
</organism>
<proteinExistence type="predicted"/>
<comment type="caution">
    <text evidence="2">The sequence shown here is derived from an EMBL/GenBank/DDBJ whole genome shotgun (WGS) entry which is preliminary data.</text>
</comment>
<reference evidence="2 3" key="1">
    <citation type="submission" date="2020-12" db="EMBL/GenBank/DDBJ databases">
        <title>Oil enriched cultivation method for isolating marine PHA-producing bacteria.</title>
        <authorList>
            <person name="Zheng W."/>
            <person name="Yu S."/>
            <person name="Huang Y."/>
        </authorList>
    </citation>
    <scope>NUCLEOTIDE SEQUENCE [LARGE SCALE GENOMIC DNA]</scope>
    <source>
        <strain evidence="2 3">SY-2-6</strain>
    </source>
</reference>
<dbReference type="Proteomes" id="UP000663970">
    <property type="component" value="Unassembled WGS sequence"/>
</dbReference>
<gene>
    <name evidence="2" type="ORF">JF544_17900</name>
</gene>
<protein>
    <submittedName>
        <fullName evidence="2">Uncharacterized protein</fullName>
    </submittedName>
</protein>
<feature type="transmembrane region" description="Helical" evidence="1">
    <location>
        <begin position="64"/>
        <end position="86"/>
    </location>
</feature>
<dbReference type="EMBL" id="JAEKJY010000007">
    <property type="protein sequence ID" value="MBN8237123.1"/>
    <property type="molecule type" value="Genomic_DNA"/>
</dbReference>
<name>A0ABS3E0I5_9BACI</name>
<feature type="transmembrane region" description="Helical" evidence="1">
    <location>
        <begin position="5"/>
        <end position="24"/>
    </location>
</feature>
<evidence type="ECO:0000313" key="3">
    <source>
        <dbReference type="Proteomes" id="UP000663970"/>
    </source>
</evidence>
<evidence type="ECO:0000313" key="2">
    <source>
        <dbReference type="EMBL" id="MBN8237123.1"/>
    </source>
</evidence>